<dbReference type="OrthoDB" id="552194at2759"/>
<feature type="compositionally biased region" description="Polar residues" evidence="1">
    <location>
        <begin position="787"/>
        <end position="796"/>
    </location>
</feature>
<sequence>MWIISGPFDGELGGETNFQKVKLLKPKGSYTLGRKAQPLLVNNKKVSAALCQFEVGDHSIDDVSDPSARPLLRIVNLNKKDKGITIFRGDERIEVAPATDHALQDGDGLSIISGAGASLGIKMVHTPHAEVTHHITSEFVANLSSMPSLLSLCQFVKPEWLQEVIKLGTDVKPAEPFRLSSLEKHFILPSESKYRPDFSPSLPSAQKDFRLWEPNEERVNLLQACRFICLHEKVRELDTELREAIHRGGGSLENFDVHSGVAKFRRALTRAQVKEGKKTVIVGDEESMKAAVGKEIWDEYVAEARSSSLQIFPPSKLIQSILGVNVDILSESNAMDIGDSSARAPATSSLTNRLSEGQSAESSQPTAPARNKLIRRATSREPSAAPSVPEPQAQQPPKQPSEEPPKPPKKTLTRRAVPKKPPVITGIDDPSEIIDAVPDLSSGKEKTPPPLTPARESTGGTAQTPGRPKNLKRRFAGKDKNSALPQMSMLSSIGETVPEEPPLKKFKALFEASGAEAGSPAMDFESFNPEESTPPFSAGLSSQTQTQTQTQTQLGRFERGFPSSSLAVLREEEEETQGSSLYRGTKRRADDEEEDVEMQLVQDRQPSEASSGPPMSKRRAVENVNAVENVARGASKPPSTVGTVTLAGKEGYGAAPGKPDTDAAFLKAIASTKRGKKGEDDFDREFNKLKISKPQLDKPAEPEEEWAVLAEFGDDSNLRGNFMVVVEMDVYKKNPRDKENQVSNQAWNRKPNFKKFKKKVNHSSRAKIDLFVNDDNDYDTWAAGDSQGRTQTQTQVRLPDSQIELEVQPLGTQTQRKTKNGKSQIAIPSDDSEVEEAQPPPSRKTRKAPSRAGSAAPGSSRTSSRSKASSKPKAKAQLFLDSDNDDEVYEIPGQDDDDDVVVEEETLKSSPEELRAASHRTTRAAAKSKSKKAAPIILDDDSDDDAVFKGFGTRRGGR</sequence>
<feature type="compositionally biased region" description="Acidic residues" evidence="1">
    <location>
        <begin position="882"/>
        <end position="904"/>
    </location>
</feature>
<dbReference type="GO" id="GO:0000724">
    <property type="term" value="P:double-strand break repair via homologous recombination"/>
    <property type="evidence" value="ECO:0007669"/>
    <property type="project" value="TreeGrafter"/>
</dbReference>
<gene>
    <name evidence="2" type="ORF">NLJ89_g2480</name>
</gene>
<evidence type="ECO:0000313" key="2">
    <source>
        <dbReference type="EMBL" id="KAJ3514248.1"/>
    </source>
</evidence>
<feature type="region of interest" description="Disordered" evidence="1">
    <location>
        <begin position="734"/>
        <end position="933"/>
    </location>
</feature>
<dbReference type="InterPro" id="IPR040227">
    <property type="entry name" value="Nibrin-rel"/>
</dbReference>
<dbReference type="GO" id="GO:0030870">
    <property type="term" value="C:Mre11 complex"/>
    <property type="evidence" value="ECO:0007669"/>
    <property type="project" value="InterPro"/>
</dbReference>
<evidence type="ECO:0000313" key="3">
    <source>
        <dbReference type="Proteomes" id="UP001148786"/>
    </source>
</evidence>
<dbReference type="GO" id="GO:0003684">
    <property type="term" value="F:damaged DNA binding"/>
    <property type="evidence" value="ECO:0007669"/>
    <property type="project" value="TreeGrafter"/>
</dbReference>
<dbReference type="GO" id="GO:0007095">
    <property type="term" value="P:mitotic G2 DNA damage checkpoint signaling"/>
    <property type="evidence" value="ECO:0007669"/>
    <property type="project" value="InterPro"/>
</dbReference>
<dbReference type="EMBL" id="JANKHO010000154">
    <property type="protein sequence ID" value="KAJ3514248.1"/>
    <property type="molecule type" value="Genomic_DNA"/>
</dbReference>
<feature type="compositionally biased region" description="Basic residues" evidence="1">
    <location>
        <begin position="917"/>
        <end position="932"/>
    </location>
</feature>
<dbReference type="Proteomes" id="UP001148786">
    <property type="component" value="Unassembled WGS sequence"/>
</dbReference>
<feature type="compositionally biased region" description="Low complexity" evidence="1">
    <location>
        <begin position="850"/>
        <end position="867"/>
    </location>
</feature>
<comment type="caution">
    <text evidence="2">The sequence shown here is derived from an EMBL/GenBank/DDBJ whole genome shotgun (WGS) entry which is preliminary data.</text>
</comment>
<feature type="compositionally biased region" description="Polar residues" evidence="1">
    <location>
        <begin position="529"/>
        <end position="542"/>
    </location>
</feature>
<feature type="compositionally biased region" description="Polar residues" evidence="1">
    <location>
        <begin position="346"/>
        <end position="366"/>
    </location>
</feature>
<name>A0A9W8MXM0_9AGAR</name>
<dbReference type="PANTHER" id="PTHR12162">
    <property type="entry name" value="NIBRIN-RELATED"/>
    <property type="match status" value="1"/>
</dbReference>
<feature type="compositionally biased region" description="Basic residues" evidence="1">
    <location>
        <begin position="407"/>
        <end position="418"/>
    </location>
</feature>
<dbReference type="PANTHER" id="PTHR12162:SF0">
    <property type="entry name" value="NIBRIN"/>
    <property type="match status" value="1"/>
</dbReference>
<feature type="compositionally biased region" description="Basic residues" evidence="1">
    <location>
        <begin position="751"/>
        <end position="765"/>
    </location>
</feature>
<reference evidence="2" key="1">
    <citation type="submission" date="2022-07" db="EMBL/GenBank/DDBJ databases">
        <title>Genome Sequence of Agrocybe chaxingu.</title>
        <authorList>
            <person name="Buettner E."/>
        </authorList>
    </citation>
    <scope>NUCLEOTIDE SEQUENCE</scope>
    <source>
        <strain evidence="2">MP-N11</strain>
    </source>
</reference>
<feature type="compositionally biased region" description="Basic and acidic residues" evidence="1">
    <location>
        <begin position="905"/>
        <end position="916"/>
    </location>
</feature>
<organism evidence="2 3">
    <name type="scientific">Agrocybe chaxingu</name>
    <dbReference type="NCBI Taxonomy" id="84603"/>
    <lineage>
        <taxon>Eukaryota</taxon>
        <taxon>Fungi</taxon>
        <taxon>Dikarya</taxon>
        <taxon>Basidiomycota</taxon>
        <taxon>Agaricomycotina</taxon>
        <taxon>Agaricomycetes</taxon>
        <taxon>Agaricomycetidae</taxon>
        <taxon>Agaricales</taxon>
        <taxon>Agaricineae</taxon>
        <taxon>Strophariaceae</taxon>
        <taxon>Agrocybe</taxon>
    </lineage>
</organism>
<dbReference type="AlphaFoldDB" id="A0A9W8MXM0"/>
<keyword evidence="3" id="KW-1185">Reference proteome</keyword>
<feature type="compositionally biased region" description="Low complexity" evidence="1">
    <location>
        <begin position="543"/>
        <end position="553"/>
    </location>
</feature>
<protein>
    <recommendedName>
        <fullName evidence="4">Nibrin second BRCT domain-containing protein</fullName>
    </recommendedName>
</protein>
<proteinExistence type="predicted"/>
<evidence type="ECO:0000256" key="1">
    <source>
        <dbReference type="SAM" id="MobiDB-lite"/>
    </source>
</evidence>
<feature type="region of interest" description="Disordered" evidence="1">
    <location>
        <begin position="338"/>
        <end position="485"/>
    </location>
</feature>
<feature type="region of interest" description="Disordered" evidence="1">
    <location>
        <begin position="515"/>
        <end position="619"/>
    </location>
</feature>
<evidence type="ECO:0008006" key="4">
    <source>
        <dbReference type="Google" id="ProtNLM"/>
    </source>
</evidence>
<accession>A0A9W8MXM0</accession>